<evidence type="ECO:0000256" key="3">
    <source>
        <dbReference type="ARBA" id="ARBA00022490"/>
    </source>
</evidence>
<evidence type="ECO:0000313" key="10">
    <source>
        <dbReference type="Proteomes" id="UP000199820"/>
    </source>
</evidence>
<dbReference type="InterPro" id="IPR036667">
    <property type="entry name" value="PTS_IIB_sorbose-sp_sf"/>
</dbReference>
<dbReference type="GO" id="GO:0008982">
    <property type="term" value="F:protein-N(PI)-phosphohistidine-sugar phosphotransferase activity"/>
    <property type="evidence" value="ECO:0007669"/>
    <property type="project" value="InterPro"/>
</dbReference>
<dbReference type="GO" id="GO:0009401">
    <property type="term" value="P:phosphoenolpyruvate-dependent sugar phosphotransferase system"/>
    <property type="evidence" value="ECO:0007669"/>
    <property type="project" value="UniProtKB-KW"/>
</dbReference>
<sequence length="162" mass="17864">MITVLRVDDRLLHGQVAVSWVGFLKADVILIANDEVIRDATMQTAFRLACPPGVTLSMKSLDGAVNVINNPKHAPRRILVLTKTMNDAEYVISKTGEAVKTVLLGGLRSGDGKKQIDMNSYMSSGDIQIMNQLESRGLELYMQAVPSSKKLTSEEIRTVYNR</sequence>
<dbReference type="GO" id="GO:0005737">
    <property type="term" value="C:cytoplasm"/>
    <property type="evidence" value="ECO:0007669"/>
    <property type="project" value="UniProtKB-SubCell"/>
</dbReference>
<evidence type="ECO:0000256" key="6">
    <source>
        <dbReference type="ARBA" id="ARBA00022683"/>
    </source>
</evidence>
<evidence type="ECO:0000259" key="8">
    <source>
        <dbReference type="PROSITE" id="PS51101"/>
    </source>
</evidence>
<dbReference type="SUPFAM" id="SSF52728">
    <property type="entry name" value="PTS IIb component"/>
    <property type="match status" value="1"/>
</dbReference>
<protein>
    <submittedName>
        <fullName evidence="9">PTS system, mannose-specific IIB component</fullName>
    </submittedName>
</protein>
<feature type="domain" description="PTS EIIB type-4" evidence="8">
    <location>
        <begin position="1"/>
        <end position="162"/>
    </location>
</feature>
<keyword evidence="2" id="KW-0813">Transport</keyword>
<evidence type="ECO:0000256" key="4">
    <source>
        <dbReference type="ARBA" id="ARBA00022597"/>
    </source>
</evidence>
<keyword evidence="6" id="KW-0598">Phosphotransferase system</keyword>
<dbReference type="InterPro" id="IPR004720">
    <property type="entry name" value="PTS_IIB_sorbose-sp"/>
</dbReference>
<dbReference type="EMBL" id="FOIL01000050">
    <property type="protein sequence ID" value="SET82790.1"/>
    <property type="molecule type" value="Genomic_DNA"/>
</dbReference>
<evidence type="ECO:0000256" key="7">
    <source>
        <dbReference type="ARBA" id="ARBA00022777"/>
    </source>
</evidence>
<organism evidence="9 10">
    <name type="scientific">[Clostridium] aminophilum</name>
    <dbReference type="NCBI Taxonomy" id="1526"/>
    <lineage>
        <taxon>Bacteria</taxon>
        <taxon>Bacillati</taxon>
        <taxon>Bacillota</taxon>
        <taxon>Clostridia</taxon>
        <taxon>Lachnospirales</taxon>
        <taxon>Lachnospiraceae</taxon>
    </lineage>
</organism>
<evidence type="ECO:0000256" key="1">
    <source>
        <dbReference type="ARBA" id="ARBA00004496"/>
    </source>
</evidence>
<keyword evidence="3" id="KW-0963">Cytoplasm</keyword>
<dbReference type="Pfam" id="PF03830">
    <property type="entry name" value="PTSIIB_sorb"/>
    <property type="match status" value="1"/>
</dbReference>
<evidence type="ECO:0000313" key="9">
    <source>
        <dbReference type="EMBL" id="SET82790.1"/>
    </source>
</evidence>
<keyword evidence="4" id="KW-0762">Sugar transport</keyword>
<keyword evidence="7" id="KW-0418">Kinase</keyword>
<dbReference type="AlphaFoldDB" id="A0A1I0HG80"/>
<keyword evidence="5" id="KW-0808">Transferase</keyword>
<proteinExistence type="predicted"/>
<dbReference type="GO" id="GO:0016301">
    <property type="term" value="F:kinase activity"/>
    <property type="evidence" value="ECO:0007669"/>
    <property type="project" value="UniProtKB-KW"/>
</dbReference>
<dbReference type="RefSeq" id="WP_074650194.1">
    <property type="nucleotide sequence ID" value="NZ_FOIL01000050.1"/>
</dbReference>
<reference evidence="9 10" key="1">
    <citation type="submission" date="2016-10" db="EMBL/GenBank/DDBJ databases">
        <authorList>
            <person name="de Groot N.N."/>
        </authorList>
    </citation>
    <scope>NUCLEOTIDE SEQUENCE [LARGE SCALE GENOMIC DNA]</scope>
    <source>
        <strain evidence="9 10">KH1P1</strain>
    </source>
</reference>
<evidence type="ECO:0000256" key="5">
    <source>
        <dbReference type="ARBA" id="ARBA00022679"/>
    </source>
</evidence>
<evidence type="ECO:0000256" key="2">
    <source>
        <dbReference type="ARBA" id="ARBA00022448"/>
    </source>
</evidence>
<dbReference type="PROSITE" id="PS51101">
    <property type="entry name" value="PTS_EIIB_TYPE_4"/>
    <property type="match status" value="1"/>
</dbReference>
<comment type="subcellular location">
    <subcellularLocation>
        <location evidence="1">Cytoplasm</location>
    </subcellularLocation>
</comment>
<accession>A0A1I0HG80</accession>
<keyword evidence="10" id="KW-1185">Reference proteome</keyword>
<dbReference type="Gene3D" id="3.40.35.10">
    <property type="entry name" value="Phosphotransferase system, sorbose subfamily IIB component"/>
    <property type="match status" value="1"/>
</dbReference>
<gene>
    <name evidence="9" type="ORF">SAMN04487771_10505</name>
</gene>
<name>A0A1I0HG80_9FIRM</name>
<dbReference type="OrthoDB" id="9788818at2"/>
<dbReference type="Proteomes" id="UP000199820">
    <property type="component" value="Unassembled WGS sequence"/>
</dbReference>